<keyword evidence="11" id="KW-1185">Reference proteome</keyword>
<evidence type="ECO:0000256" key="4">
    <source>
        <dbReference type="ARBA" id="ARBA00023027"/>
    </source>
</evidence>
<dbReference type="PANTHER" id="PTHR13871">
    <property type="entry name" value="THIOREDOXIN"/>
    <property type="match status" value="1"/>
</dbReference>
<dbReference type="Gene3D" id="3.40.30.10">
    <property type="entry name" value="Glutaredoxin"/>
    <property type="match status" value="2"/>
</dbReference>
<dbReference type="InterPro" id="IPR036249">
    <property type="entry name" value="Thioredoxin-like_sf"/>
</dbReference>
<evidence type="ECO:0000256" key="8">
    <source>
        <dbReference type="SAM" id="MobiDB-lite"/>
    </source>
</evidence>
<keyword evidence="3" id="KW-0560">Oxidoreductase</keyword>
<comment type="similarity">
    <text evidence="5">Belongs to the nucleoredoxin family.</text>
</comment>
<dbReference type="EC" id="1.8.1.8" evidence="1"/>
<keyword evidence="2" id="KW-0677">Repeat</keyword>
<comment type="catalytic activity">
    <reaction evidence="7">
        <text>[protein]-dithiol + NADP(+) = [protein]-disulfide + NADPH + H(+)</text>
        <dbReference type="Rhea" id="RHEA:18753"/>
        <dbReference type="Rhea" id="RHEA-COMP:10593"/>
        <dbReference type="Rhea" id="RHEA-COMP:10594"/>
        <dbReference type="ChEBI" id="CHEBI:15378"/>
        <dbReference type="ChEBI" id="CHEBI:29950"/>
        <dbReference type="ChEBI" id="CHEBI:50058"/>
        <dbReference type="ChEBI" id="CHEBI:57783"/>
        <dbReference type="ChEBI" id="CHEBI:58349"/>
        <dbReference type="EC" id="1.8.1.8"/>
    </reaction>
</comment>
<dbReference type="Proteomes" id="UP001604336">
    <property type="component" value="Unassembled WGS sequence"/>
</dbReference>
<dbReference type="SUPFAM" id="SSF57889">
    <property type="entry name" value="Cysteine-rich domain"/>
    <property type="match status" value="1"/>
</dbReference>
<dbReference type="EMBL" id="JBFOLK010000006">
    <property type="protein sequence ID" value="KAL2503930.1"/>
    <property type="molecule type" value="Genomic_DNA"/>
</dbReference>
<dbReference type="InterPro" id="IPR052259">
    <property type="entry name" value="Nucleoredoxin-like"/>
</dbReference>
<evidence type="ECO:0000313" key="11">
    <source>
        <dbReference type="Proteomes" id="UP001604336"/>
    </source>
</evidence>
<dbReference type="SUPFAM" id="SSF52833">
    <property type="entry name" value="Thioredoxin-like"/>
    <property type="match status" value="2"/>
</dbReference>
<organism evidence="10 11">
    <name type="scientific">Abeliophyllum distichum</name>
    <dbReference type="NCBI Taxonomy" id="126358"/>
    <lineage>
        <taxon>Eukaryota</taxon>
        <taxon>Viridiplantae</taxon>
        <taxon>Streptophyta</taxon>
        <taxon>Embryophyta</taxon>
        <taxon>Tracheophyta</taxon>
        <taxon>Spermatophyta</taxon>
        <taxon>Magnoliopsida</taxon>
        <taxon>eudicotyledons</taxon>
        <taxon>Gunneridae</taxon>
        <taxon>Pentapetalae</taxon>
        <taxon>asterids</taxon>
        <taxon>lamiids</taxon>
        <taxon>Lamiales</taxon>
        <taxon>Oleaceae</taxon>
        <taxon>Forsythieae</taxon>
        <taxon>Abeliophyllum</taxon>
    </lineage>
</organism>
<sequence length="408" mass="46294">MKEEVEVNRHKTNEDDDFKKLDGDSDEVVSGSRLLSLLGSKDRDFLLSPTGTQVKISDHEGKVIGILFSANWYPPCQEFTRLLANTYEQLKHSDLGFEIVFVSSDEDLDAFNNYRACMPWLAIPFSDLETKRALNRRFDIECIPCLIILQPNKKEGTTIRDGVDLIYRYGIQAYPFTEERLEELLEKERDKHKNQTLKDLLIYQERDFLLGHSTLQVPVSSLTGKTVGLFFSAQCDYDQTTFDSYFQTMPWLALPFGDPAIKNLAKYFDIRGIPSLVILGPDGKTVTKQGRNLVNLYQENAYPFTEARIGLLERQMDEEAQNLPKSAYHARHRHELMLVSEGNGGGPFICCDCDEQGSGWAYQCIECGYEVHPKGAWVVAVLGLFGYPTRGVNLDQVSWVGSASNEVR</sequence>
<dbReference type="AlphaFoldDB" id="A0ABD1STC8"/>
<evidence type="ECO:0000256" key="5">
    <source>
        <dbReference type="ARBA" id="ARBA00025782"/>
    </source>
</evidence>
<proteinExistence type="inferred from homology"/>
<dbReference type="InterPro" id="IPR046349">
    <property type="entry name" value="C1-like_sf"/>
</dbReference>
<feature type="region of interest" description="Disordered" evidence="8">
    <location>
        <begin position="1"/>
        <end position="24"/>
    </location>
</feature>
<reference evidence="11" key="1">
    <citation type="submission" date="2024-07" db="EMBL/GenBank/DDBJ databases">
        <title>Two chromosome-level genome assemblies of Korean endemic species Abeliophyllum distichum and Forsythia ovata (Oleaceae).</title>
        <authorList>
            <person name="Jang H."/>
        </authorList>
    </citation>
    <scope>NUCLEOTIDE SEQUENCE [LARGE SCALE GENOMIC DNA]</scope>
</reference>
<comment type="caution">
    <text evidence="10">The sequence shown here is derived from an EMBL/GenBank/DDBJ whole genome shotgun (WGS) entry which is preliminary data.</text>
</comment>
<feature type="domain" description="Thioredoxin" evidence="9">
    <location>
        <begin position="36"/>
        <end position="190"/>
    </location>
</feature>
<evidence type="ECO:0000256" key="1">
    <source>
        <dbReference type="ARBA" id="ARBA00012612"/>
    </source>
</evidence>
<dbReference type="PROSITE" id="PS51352">
    <property type="entry name" value="THIOREDOXIN_2"/>
    <property type="match status" value="1"/>
</dbReference>
<evidence type="ECO:0000256" key="3">
    <source>
        <dbReference type="ARBA" id="ARBA00023002"/>
    </source>
</evidence>
<name>A0ABD1STC8_9LAMI</name>
<dbReference type="InterPro" id="IPR013766">
    <property type="entry name" value="Thioredoxin_domain"/>
</dbReference>
<dbReference type="GO" id="GO:0047134">
    <property type="term" value="F:protein-disulfide reductase [NAD(P)H] activity"/>
    <property type="evidence" value="ECO:0007669"/>
    <property type="project" value="UniProtKB-EC"/>
</dbReference>
<comment type="catalytic activity">
    <reaction evidence="6">
        <text>[protein]-dithiol + NAD(+) = [protein]-disulfide + NADH + H(+)</text>
        <dbReference type="Rhea" id="RHEA:18749"/>
        <dbReference type="Rhea" id="RHEA-COMP:10593"/>
        <dbReference type="Rhea" id="RHEA-COMP:10594"/>
        <dbReference type="ChEBI" id="CHEBI:15378"/>
        <dbReference type="ChEBI" id="CHEBI:29950"/>
        <dbReference type="ChEBI" id="CHEBI:50058"/>
        <dbReference type="ChEBI" id="CHEBI:57540"/>
        <dbReference type="ChEBI" id="CHEBI:57945"/>
        <dbReference type="EC" id="1.8.1.8"/>
    </reaction>
</comment>
<dbReference type="InterPro" id="IPR012336">
    <property type="entry name" value="Thioredoxin-like_fold"/>
</dbReference>
<evidence type="ECO:0000259" key="9">
    <source>
        <dbReference type="PROSITE" id="PS51352"/>
    </source>
</evidence>
<dbReference type="Pfam" id="PF13905">
    <property type="entry name" value="Thioredoxin_8"/>
    <property type="match status" value="2"/>
</dbReference>
<protein>
    <recommendedName>
        <fullName evidence="1">protein-disulfide reductase</fullName>
        <ecNumber evidence="1">1.8.1.8</ecNumber>
    </recommendedName>
</protein>
<feature type="compositionally biased region" description="Basic and acidic residues" evidence="8">
    <location>
        <begin position="1"/>
        <end position="23"/>
    </location>
</feature>
<evidence type="ECO:0000256" key="6">
    <source>
        <dbReference type="ARBA" id="ARBA00047388"/>
    </source>
</evidence>
<dbReference type="PANTHER" id="PTHR13871:SF7">
    <property type="entry name" value="NUCLEOREDOXIN 2-RELATED"/>
    <property type="match status" value="1"/>
</dbReference>
<evidence type="ECO:0000256" key="7">
    <source>
        <dbReference type="ARBA" id="ARBA00047804"/>
    </source>
</evidence>
<gene>
    <name evidence="10" type="ORF">Adt_19551</name>
</gene>
<evidence type="ECO:0000256" key="2">
    <source>
        <dbReference type="ARBA" id="ARBA00022737"/>
    </source>
</evidence>
<evidence type="ECO:0000313" key="10">
    <source>
        <dbReference type="EMBL" id="KAL2503930.1"/>
    </source>
</evidence>
<keyword evidence="4" id="KW-0520">NAD</keyword>
<accession>A0ABD1STC8</accession>